<dbReference type="InterPro" id="IPR033139">
    <property type="entry name" value="Caspase_cys_AS"/>
</dbReference>
<dbReference type="GO" id="GO:0072557">
    <property type="term" value="C:IPAF inflammasome complex"/>
    <property type="evidence" value="ECO:0007669"/>
    <property type="project" value="TreeGrafter"/>
</dbReference>
<feature type="compositionally biased region" description="Low complexity" evidence="3">
    <location>
        <begin position="248"/>
        <end position="267"/>
    </location>
</feature>
<dbReference type="SUPFAM" id="SSF52129">
    <property type="entry name" value="Caspase-like"/>
    <property type="match status" value="1"/>
</dbReference>
<dbReference type="GO" id="GO:0072559">
    <property type="term" value="C:NLRP3 inflammasome complex"/>
    <property type="evidence" value="ECO:0007669"/>
    <property type="project" value="TreeGrafter"/>
</dbReference>
<dbReference type="PRINTS" id="PR00376">
    <property type="entry name" value="IL1BCENZYME"/>
</dbReference>
<dbReference type="AlphaFoldDB" id="A0AA35R2H9"/>
<dbReference type="GO" id="GO:0006508">
    <property type="term" value="P:proteolysis"/>
    <property type="evidence" value="ECO:0007669"/>
    <property type="project" value="InterPro"/>
</dbReference>
<protein>
    <submittedName>
        <fullName evidence="6">Caspase-3</fullName>
    </submittedName>
</protein>
<dbReference type="Gene3D" id="3.40.50.1460">
    <property type="match status" value="1"/>
</dbReference>
<comment type="similarity">
    <text evidence="1 2">Belongs to the peptidase C14A family.</text>
</comment>
<dbReference type="PANTHER" id="PTHR47901:SF3">
    <property type="entry name" value="CASPASE-1"/>
    <property type="match status" value="1"/>
</dbReference>
<dbReference type="InterPro" id="IPR029030">
    <property type="entry name" value="Caspase-like_dom_sf"/>
</dbReference>
<evidence type="ECO:0000313" key="7">
    <source>
        <dbReference type="Proteomes" id="UP001174909"/>
    </source>
</evidence>
<dbReference type="InterPro" id="IPR002138">
    <property type="entry name" value="Pept_C14_p10"/>
</dbReference>
<dbReference type="PROSITE" id="PS50207">
    <property type="entry name" value="CASPASE_P10"/>
    <property type="match status" value="1"/>
</dbReference>
<feature type="domain" description="Caspase family p20" evidence="5">
    <location>
        <begin position="325"/>
        <end position="462"/>
    </location>
</feature>
<reference evidence="6" key="1">
    <citation type="submission" date="2023-03" db="EMBL/GenBank/DDBJ databases">
        <authorList>
            <person name="Steffen K."/>
            <person name="Cardenas P."/>
        </authorList>
    </citation>
    <scope>NUCLEOTIDE SEQUENCE</scope>
</reference>
<accession>A0AA35R2H9</accession>
<keyword evidence="7" id="KW-1185">Reference proteome</keyword>
<dbReference type="Pfam" id="PF00656">
    <property type="entry name" value="Peptidase_C14"/>
    <property type="match status" value="1"/>
</dbReference>
<evidence type="ECO:0000313" key="6">
    <source>
        <dbReference type="EMBL" id="CAI8001670.1"/>
    </source>
</evidence>
<gene>
    <name evidence="6" type="ORF">GBAR_LOCUS3245</name>
</gene>
<evidence type="ECO:0000256" key="1">
    <source>
        <dbReference type="ARBA" id="ARBA00010134"/>
    </source>
</evidence>
<evidence type="ECO:0000259" key="5">
    <source>
        <dbReference type="PROSITE" id="PS50208"/>
    </source>
</evidence>
<evidence type="ECO:0000256" key="3">
    <source>
        <dbReference type="SAM" id="MobiDB-lite"/>
    </source>
</evidence>
<organism evidence="6 7">
    <name type="scientific">Geodia barretti</name>
    <name type="common">Barrett's horny sponge</name>
    <dbReference type="NCBI Taxonomy" id="519541"/>
    <lineage>
        <taxon>Eukaryota</taxon>
        <taxon>Metazoa</taxon>
        <taxon>Porifera</taxon>
        <taxon>Demospongiae</taxon>
        <taxon>Heteroscleromorpha</taxon>
        <taxon>Tetractinellida</taxon>
        <taxon>Astrophorina</taxon>
        <taxon>Geodiidae</taxon>
        <taxon>Geodia</taxon>
    </lineage>
</organism>
<comment type="caution">
    <text evidence="6">The sequence shown here is derived from an EMBL/GenBank/DDBJ whole genome shotgun (WGS) entry which is preliminary data.</text>
</comment>
<proteinExistence type="inferred from homology"/>
<dbReference type="PROSITE" id="PS01122">
    <property type="entry name" value="CASPASE_CYS"/>
    <property type="match status" value="1"/>
</dbReference>
<dbReference type="InterPro" id="IPR002398">
    <property type="entry name" value="Pept_C14"/>
</dbReference>
<sequence length="602" mass="65963">MPQTHPSAAIFAEYPNVSKDKLTVKDALAVRRALENLTARIIHIGRALSLGSDRLEVIEKAHGASGTRCAIAVIDTWLRGNYNPTKEPYTIAGNNPHPSWWNLVWAVCHRIGGKDPAEARIIAENHKSFHSSAPEPKFSNVHTTPFKKGDEDQVALALEDVWPLWYEIGAGLEIPTSTLDQIQGAPEDQTIGMIKTWIKDGSPPFPCWSQLVEAVAASYGGQNPALAAELAKEHSTGATEGEPEPMESEPSSTTTSTNGTSTTPATGQQVSGGGAMGVDSAHPTPPDSAFSNLQPEIPTASIADDGGQFTINNFIVYRRNKGGKSHGVALVIANERFKGLPQRLCAQVDEQRLLKSLTALGYRVVLRRDQSAEQMEQLIEAVGKNTGSDKSLHVEKGDDSFICVVSSHGDWDMAKNTDVIYGSDRGTMDLQETAYKYLGTTVCDHLKGKPKMFFVQACRGEQYGRIAADDSGAPRLPHESDFFISYSTAPMTKAFRFDPNKAQPEGGGIDLSTEQSYDKYNIGSFYITEICLAFDNLARKMDLMTMILLVHHRLQASDKMLFKLGSKTTRQCPHMSVSLRGAVFFFDKAEELFRDHVKQCLK</sequence>
<dbReference type="SMART" id="SM00115">
    <property type="entry name" value="CASc"/>
    <property type="match status" value="1"/>
</dbReference>
<evidence type="ECO:0000256" key="2">
    <source>
        <dbReference type="RuleBase" id="RU003971"/>
    </source>
</evidence>
<dbReference type="EMBL" id="CASHTH010000446">
    <property type="protein sequence ID" value="CAI8001670.1"/>
    <property type="molecule type" value="Genomic_DNA"/>
</dbReference>
<feature type="region of interest" description="Disordered" evidence="3">
    <location>
        <begin position="230"/>
        <end position="304"/>
    </location>
</feature>
<name>A0AA35R2H9_GEOBA</name>
<dbReference type="Proteomes" id="UP001174909">
    <property type="component" value="Unassembled WGS sequence"/>
</dbReference>
<dbReference type="InterPro" id="IPR001309">
    <property type="entry name" value="Pept_C14_p20"/>
</dbReference>
<evidence type="ECO:0000259" key="4">
    <source>
        <dbReference type="PROSITE" id="PS50207"/>
    </source>
</evidence>
<dbReference type="GO" id="GO:0004197">
    <property type="term" value="F:cysteine-type endopeptidase activity"/>
    <property type="evidence" value="ECO:0007669"/>
    <property type="project" value="InterPro"/>
</dbReference>
<dbReference type="PANTHER" id="PTHR47901">
    <property type="entry name" value="CASPASE RECRUITMENT DOMAIN-CONTAINING PROTEIN 18"/>
    <property type="match status" value="1"/>
</dbReference>
<dbReference type="InterPro" id="IPR011600">
    <property type="entry name" value="Pept_C14_caspase"/>
</dbReference>
<feature type="domain" description="Caspase family p10" evidence="4">
    <location>
        <begin position="523"/>
        <end position="587"/>
    </location>
</feature>
<dbReference type="GO" id="GO:0097169">
    <property type="term" value="C:AIM2 inflammasome complex"/>
    <property type="evidence" value="ECO:0007669"/>
    <property type="project" value="TreeGrafter"/>
</dbReference>
<dbReference type="InterPro" id="IPR015917">
    <property type="entry name" value="Pept_C14A"/>
</dbReference>
<dbReference type="PROSITE" id="PS50208">
    <property type="entry name" value="CASPASE_P20"/>
    <property type="match status" value="1"/>
</dbReference>